<protein>
    <submittedName>
        <fullName evidence="1">Uncharacterized protein</fullName>
    </submittedName>
</protein>
<reference evidence="1 2" key="1">
    <citation type="journal article" date="2021" name="BMC Genomics">
        <title>Datura genome reveals duplications of psychoactive alkaloid biosynthetic genes and high mutation rate following tissue culture.</title>
        <authorList>
            <person name="Rajewski A."/>
            <person name="Carter-House D."/>
            <person name="Stajich J."/>
            <person name="Litt A."/>
        </authorList>
    </citation>
    <scope>NUCLEOTIDE SEQUENCE [LARGE SCALE GENOMIC DNA]</scope>
    <source>
        <strain evidence="1">AR-01</strain>
    </source>
</reference>
<keyword evidence="2" id="KW-1185">Reference proteome</keyword>
<comment type="caution">
    <text evidence="1">The sequence shown here is derived from an EMBL/GenBank/DDBJ whole genome shotgun (WGS) entry which is preliminary data.</text>
</comment>
<name>A0ABS8S797_DATST</name>
<evidence type="ECO:0000313" key="2">
    <source>
        <dbReference type="Proteomes" id="UP000823775"/>
    </source>
</evidence>
<dbReference type="EMBL" id="JACEIK010000313">
    <property type="protein sequence ID" value="MCD7454732.1"/>
    <property type="molecule type" value="Genomic_DNA"/>
</dbReference>
<gene>
    <name evidence="1" type="ORF">HAX54_025795</name>
</gene>
<proteinExistence type="predicted"/>
<organism evidence="1 2">
    <name type="scientific">Datura stramonium</name>
    <name type="common">Jimsonweed</name>
    <name type="synonym">Common thornapple</name>
    <dbReference type="NCBI Taxonomy" id="4076"/>
    <lineage>
        <taxon>Eukaryota</taxon>
        <taxon>Viridiplantae</taxon>
        <taxon>Streptophyta</taxon>
        <taxon>Embryophyta</taxon>
        <taxon>Tracheophyta</taxon>
        <taxon>Spermatophyta</taxon>
        <taxon>Magnoliopsida</taxon>
        <taxon>eudicotyledons</taxon>
        <taxon>Gunneridae</taxon>
        <taxon>Pentapetalae</taxon>
        <taxon>asterids</taxon>
        <taxon>lamiids</taxon>
        <taxon>Solanales</taxon>
        <taxon>Solanaceae</taxon>
        <taxon>Solanoideae</taxon>
        <taxon>Datureae</taxon>
        <taxon>Datura</taxon>
    </lineage>
</organism>
<sequence>TKKLHRVETDPNVMLRAEDFFRDSISPPSKSQYLIILDHKDNKDETKLSVDTLLAGQYAAPWSSLGSLSCLDDWTLEYNSRPPKTWSDTFTLDGEFHYVPGYWEWAEDILSKSAKTWKASKVYYAVYGLLFTYDRNQTSCKPFANLGVLLRIRNTSTGEISISLWNLQAIGGLPIEGSLYEEIVSNVAELTGTYDRGWGRFLPQACENLFDTFHRLREGDRNNLNVPVRKWIIFWCKKAIKYQ</sequence>
<accession>A0ABS8S797</accession>
<dbReference type="Proteomes" id="UP000823775">
    <property type="component" value="Unassembled WGS sequence"/>
</dbReference>
<feature type="non-terminal residue" evidence="1">
    <location>
        <position position="1"/>
    </location>
</feature>
<evidence type="ECO:0000313" key="1">
    <source>
        <dbReference type="EMBL" id="MCD7454732.1"/>
    </source>
</evidence>